<dbReference type="PROSITE" id="PS00137">
    <property type="entry name" value="SUBTILASE_HIS"/>
    <property type="match status" value="1"/>
</dbReference>
<dbReference type="Pfam" id="PF18911">
    <property type="entry name" value="PKD_4"/>
    <property type="match status" value="1"/>
</dbReference>
<organism evidence="8 9">
    <name type="scientific">Aliikangiella maris</name>
    <dbReference type="NCBI Taxonomy" id="3162458"/>
    <lineage>
        <taxon>Bacteria</taxon>
        <taxon>Pseudomonadati</taxon>
        <taxon>Pseudomonadota</taxon>
        <taxon>Gammaproteobacteria</taxon>
        <taxon>Oceanospirillales</taxon>
        <taxon>Pleioneaceae</taxon>
        <taxon>Aliikangiella</taxon>
    </lineage>
</organism>
<dbReference type="InterPro" id="IPR003137">
    <property type="entry name" value="PA_domain"/>
</dbReference>
<comment type="similarity">
    <text evidence="1 6">Belongs to the peptidase S8 family.</text>
</comment>
<keyword evidence="2" id="KW-0964">Secreted</keyword>
<evidence type="ECO:0000259" key="7">
    <source>
        <dbReference type="PROSITE" id="PS50093"/>
    </source>
</evidence>
<keyword evidence="9" id="KW-1185">Reference proteome</keyword>
<evidence type="ECO:0000256" key="4">
    <source>
        <dbReference type="ARBA" id="ARBA00022801"/>
    </source>
</evidence>
<dbReference type="SMART" id="SM00089">
    <property type="entry name" value="PKD"/>
    <property type="match status" value="1"/>
</dbReference>
<dbReference type="InterPro" id="IPR035986">
    <property type="entry name" value="PKD_dom_sf"/>
</dbReference>
<evidence type="ECO:0000256" key="2">
    <source>
        <dbReference type="ARBA" id="ARBA00022512"/>
    </source>
</evidence>
<dbReference type="RefSeq" id="WP_353895603.1">
    <property type="nucleotide sequence ID" value="NZ_JBEVCJ010000007.1"/>
</dbReference>
<evidence type="ECO:0000256" key="5">
    <source>
        <dbReference type="ARBA" id="ARBA00022825"/>
    </source>
</evidence>
<dbReference type="SUPFAM" id="SSF52743">
    <property type="entry name" value="Subtilisin-like"/>
    <property type="match status" value="1"/>
</dbReference>
<evidence type="ECO:0000313" key="9">
    <source>
        <dbReference type="Proteomes" id="UP001548189"/>
    </source>
</evidence>
<dbReference type="PROSITE" id="PS51892">
    <property type="entry name" value="SUBTILASE"/>
    <property type="match status" value="1"/>
</dbReference>
<sequence>MAFGSKIQNTVLAVSLCISGNLMADDDRYIIQVDSGNRAAAIAQAKSAGGQVHLKSDEFIAVTFKGKKLEDVQGLLKNNRAVRKIEIDQRRYPLAIYNDDAGDPNSEQITPYSIYQSQANQLTLQPGQKVCVIDSGIAGDTGETGGRNEDFNWAAITGDSDSGTNDWFRDGGPHGTHVAGTVGAQDNGVGVVGMAPGVPMHIIKVFNDSGWGYSSDLAYAAGKCGAAGANIITMSLGGGGANSTEENAFNDFVANGGLVLAAAGNDGNNVRSYPAGYKSVMMIGANDNNNQIASFSQFPSNTQTVGRGKNRYEETHDGYGVEVTAGGVGVLSTYPAGSATLSNLSVGNTALTSSAFENSGNAAGQTFFMGLGETVDAGANGKVCVIDRGNISFQDKVLNCENSGGIGAIIINNEPGMLFGTLGAPNNTTIPAVATALEDRTAILGATTASLSVGASDYGFMDGTSMATPAVAGVAALVWSNHPNCSGEEIRNALKQTAEDQGTPGRDDYFGYGIAKAKNASDYLAGQTCGTTPGSNLPPTASFSVNCNQWQCSFDAANSSDSDGSIVTYSWQFGDGSSATGISTNHTYSANGNYSVTLTVTDNEGATGSQTQAVFVSDGTGSDLILSGSRSGNGREITINWSGAATANVDIYVNGSFNNTTPNDGSATYRVNRNSSYTFKVCEEGSTQSCSNEVTL</sequence>
<gene>
    <name evidence="8" type="ORF">ABVT43_07770</name>
</gene>
<dbReference type="Gene3D" id="2.60.40.10">
    <property type="entry name" value="Immunoglobulins"/>
    <property type="match status" value="1"/>
</dbReference>
<dbReference type="PROSITE" id="PS00138">
    <property type="entry name" value="SUBTILASE_SER"/>
    <property type="match status" value="1"/>
</dbReference>
<keyword evidence="4 6" id="KW-0378">Hydrolase</keyword>
<keyword evidence="3 6" id="KW-0645">Protease</keyword>
<feature type="active site" description="Charge relay system" evidence="6">
    <location>
        <position position="174"/>
    </location>
</feature>
<dbReference type="SUPFAM" id="SSF49299">
    <property type="entry name" value="PKD domain"/>
    <property type="match status" value="1"/>
</dbReference>
<dbReference type="InterPro" id="IPR050131">
    <property type="entry name" value="Peptidase_S8_subtilisin-like"/>
</dbReference>
<protein>
    <submittedName>
        <fullName evidence="8">S8 family serine peptidase</fullName>
    </submittedName>
</protein>
<dbReference type="InterPro" id="IPR015500">
    <property type="entry name" value="Peptidase_S8_subtilisin-rel"/>
</dbReference>
<dbReference type="Pfam" id="PF02225">
    <property type="entry name" value="PA"/>
    <property type="match status" value="1"/>
</dbReference>
<dbReference type="Proteomes" id="UP001548189">
    <property type="component" value="Unassembled WGS sequence"/>
</dbReference>
<dbReference type="Gene3D" id="3.40.50.200">
    <property type="entry name" value="Peptidase S8/S53 domain"/>
    <property type="match status" value="1"/>
</dbReference>
<dbReference type="CDD" id="cd00146">
    <property type="entry name" value="PKD"/>
    <property type="match status" value="1"/>
</dbReference>
<feature type="active site" description="Charge relay system" evidence="6">
    <location>
        <position position="465"/>
    </location>
</feature>
<dbReference type="InterPro" id="IPR036852">
    <property type="entry name" value="Peptidase_S8/S53_dom_sf"/>
</dbReference>
<dbReference type="Pfam" id="PF00082">
    <property type="entry name" value="Peptidase_S8"/>
    <property type="match status" value="2"/>
</dbReference>
<dbReference type="InterPro" id="IPR013783">
    <property type="entry name" value="Ig-like_fold"/>
</dbReference>
<dbReference type="PANTHER" id="PTHR43806:SF11">
    <property type="entry name" value="CEREVISIN-RELATED"/>
    <property type="match status" value="1"/>
</dbReference>
<dbReference type="InterPro" id="IPR023828">
    <property type="entry name" value="Peptidase_S8_Ser-AS"/>
</dbReference>
<dbReference type="EMBL" id="JBEVCJ010000007">
    <property type="protein sequence ID" value="MET1255017.1"/>
    <property type="molecule type" value="Genomic_DNA"/>
</dbReference>
<accession>A0ABV2BSV4</accession>
<keyword evidence="2" id="KW-0134">Cell wall</keyword>
<dbReference type="PROSITE" id="PS50093">
    <property type="entry name" value="PKD"/>
    <property type="match status" value="1"/>
</dbReference>
<name>A0ABV2BSV4_9GAMM</name>
<dbReference type="PRINTS" id="PR00723">
    <property type="entry name" value="SUBTILISIN"/>
</dbReference>
<proteinExistence type="inferred from homology"/>
<evidence type="ECO:0000256" key="3">
    <source>
        <dbReference type="ARBA" id="ARBA00022670"/>
    </source>
</evidence>
<keyword evidence="5 6" id="KW-0720">Serine protease</keyword>
<feature type="domain" description="PKD" evidence="7">
    <location>
        <begin position="539"/>
        <end position="616"/>
    </location>
</feature>
<evidence type="ECO:0000256" key="1">
    <source>
        <dbReference type="ARBA" id="ARBA00011073"/>
    </source>
</evidence>
<dbReference type="InterPro" id="IPR000601">
    <property type="entry name" value="PKD_dom"/>
</dbReference>
<dbReference type="InterPro" id="IPR022409">
    <property type="entry name" value="PKD/Chitinase_dom"/>
</dbReference>
<evidence type="ECO:0000313" key="8">
    <source>
        <dbReference type="EMBL" id="MET1255017.1"/>
    </source>
</evidence>
<feature type="active site" description="Charge relay system" evidence="6">
    <location>
        <position position="134"/>
    </location>
</feature>
<dbReference type="Gene3D" id="3.50.30.30">
    <property type="match status" value="1"/>
</dbReference>
<reference evidence="8 9" key="1">
    <citation type="submission" date="2024-06" db="EMBL/GenBank/DDBJ databases">
        <authorList>
            <person name="Li F."/>
        </authorList>
    </citation>
    <scope>NUCLEOTIDE SEQUENCE [LARGE SCALE GENOMIC DNA]</scope>
    <source>
        <strain evidence="8 9">GXAS 311</strain>
    </source>
</reference>
<dbReference type="InterPro" id="IPR022398">
    <property type="entry name" value="Peptidase_S8_His-AS"/>
</dbReference>
<comment type="caution">
    <text evidence="8">The sequence shown here is derived from an EMBL/GenBank/DDBJ whole genome shotgun (WGS) entry which is preliminary data.</text>
</comment>
<dbReference type="InterPro" id="IPR000209">
    <property type="entry name" value="Peptidase_S8/S53_dom"/>
</dbReference>
<evidence type="ECO:0000256" key="6">
    <source>
        <dbReference type="PROSITE-ProRule" id="PRU01240"/>
    </source>
</evidence>
<dbReference type="PANTHER" id="PTHR43806">
    <property type="entry name" value="PEPTIDASE S8"/>
    <property type="match status" value="1"/>
</dbReference>